<reference evidence="3" key="1">
    <citation type="journal article" date="2019" name="Int. J. Syst. Evol. Microbiol.">
        <title>The Global Catalogue of Microorganisms (GCM) 10K type strain sequencing project: providing services to taxonomists for standard genome sequencing and annotation.</title>
        <authorList>
            <consortium name="The Broad Institute Genomics Platform"/>
            <consortium name="The Broad Institute Genome Sequencing Center for Infectious Disease"/>
            <person name="Wu L."/>
            <person name="Ma J."/>
        </authorList>
    </citation>
    <scope>NUCLEOTIDE SEQUENCE [LARGE SCALE GENOMIC DNA]</scope>
    <source>
        <strain evidence="3">CGMCC 1.16275</strain>
    </source>
</reference>
<dbReference type="PANTHER" id="PTHR33570:SF10">
    <property type="entry name" value="GAMMA-CARBOXYMUCONOLACTONE DECARBOXYLASE"/>
    <property type="match status" value="1"/>
</dbReference>
<dbReference type="SUPFAM" id="SSF69118">
    <property type="entry name" value="AhpD-like"/>
    <property type="match status" value="1"/>
</dbReference>
<comment type="caution">
    <text evidence="2">The sequence shown here is derived from an EMBL/GenBank/DDBJ whole genome shotgun (WGS) entry which is preliminary data.</text>
</comment>
<dbReference type="Gene3D" id="1.20.1290.10">
    <property type="entry name" value="AhpD-like"/>
    <property type="match status" value="1"/>
</dbReference>
<proteinExistence type="predicted"/>
<dbReference type="InterPro" id="IPR029032">
    <property type="entry name" value="AhpD-like"/>
</dbReference>
<accession>A0ABW4I4E9</accession>
<name>A0ABW4I4E9_9SPHN</name>
<dbReference type="Pfam" id="PF02627">
    <property type="entry name" value="CMD"/>
    <property type="match status" value="1"/>
</dbReference>
<dbReference type="EMBL" id="JBHUDY010000001">
    <property type="protein sequence ID" value="MFD1612402.1"/>
    <property type="molecule type" value="Genomic_DNA"/>
</dbReference>
<dbReference type="RefSeq" id="WP_380889280.1">
    <property type="nucleotide sequence ID" value="NZ_JBHUDY010000001.1"/>
</dbReference>
<evidence type="ECO:0000259" key="1">
    <source>
        <dbReference type="Pfam" id="PF02627"/>
    </source>
</evidence>
<keyword evidence="3" id="KW-1185">Reference proteome</keyword>
<feature type="domain" description="Carboxymuconolactone decarboxylase-like" evidence="1">
    <location>
        <begin position="32"/>
        <end position="113"/>
    </location>
</feature>
<dbReference type="PANTHER" id="PTHR33570">
    <property type="entry name" value="4-CARBOXYMUCONOLACTONE DECARBOXYLASE FAMILY PROTEIN"/>
    <property type="match status" value="1"/>
</dbReference>
<evidence type="ECO:0000313" key="2">
    <source>
        <dbReference type="EMBL" id="MFD1612402.1"/>
    </source>
</evidence>
<dbReference type="Proteomes" id="UP001597115">
    <property type="component" value="Unassembled WGS sequence"/>
</dbReference>
<dbReference type="InterPro" id="IPR052512">
    <property type="entry name" value="4CMD/NDH-1_regulator"/>
</dbReference>
<protein>
    <submittedName>
        <fullName evidence="2">Carboxymuconolactone decarboxylase family protein</fullName>
    </submittedName>
</protein>
<organism evidence="2 3">
    <name type="scientific">Sphingomonas tabacisoli</name>
    <dbReference type="NCBI Taxonomy" id="2249466"/>
    <lineage>
        <taxon>Bacteria</taxon>
        <taxon>Pseudomonadati</taxon>
        <taxon>Pseudomonadota</taxon>
        <taxon>Alphaproteobacteria</taxon>
        <taxon>Sphingomonadales</taxon>
        <taxon>Sphingomonadaceae</taxon>
        <taxon>Sphingomonas</taxon>
    </lineage>
</organism>
<dbReference type="InterPro" id="IPR003779">
    <property type="entry name" value="CMD-like"/>
</dbReference>
<evidence type="ECO:0000313" key="3">
    <source>
        <dbReference type="Proteomes" id="UP001597115"/>
    </source>
</evidence>
<gene>
    <name evidence="2" type="ORF">ACFSCW_11375</name>
</gene>
<sequence length="128" mass="13907">MSDRYLRGVEILQRLHGHPLEKVTNAVAEIAPDFARMTIEFPFGDLYSRDAACLRTREIAAVSALAAIGAHPQLRVHIEAARSAGCTREELIEILMQVSIYAGFPAALNALAACHDLLATQPRAQAAE</sequence>